<keyword evidence="1" id="KW-0175">Coiled coil</keyword>
<feature type="compositionally biased region" description="Low complexity" evidence="2">
    <location>
        <begin position="188"/>
        <end position="205"/>
    </location>
</feature>
<evidence type="ECO:0000256" key="1">
    <source>
        <dbReference type="SAM" id="Coils"/>
    </source>
</evidence>
<name>A0A4U5PA31_STECR</name>
<reference evidence="3 4" key="1">
    <citation type="journal article" date="2015" name="Genome Biol.">
        <title>Comparative genomics of Steinernema reveals deeply conserved gene regulatory networks.</title>
        <authorList>
            <person name="Dillman A.R."/>
            <person name="Macchietto M."/>
            <person name="Porter C.F."/>
            <person name="Rogers A."/>
            <person name="Williams B."/>
            <person name="Antoshechkin I."/>
            <person name="Lee M.M."/>
            <person name="Goodwin Z."/>
            <person name="Lu X."/>
            <person name="Lewis E.E."/>
            <person name="Goodrich-Blair H."/>
            <person name="Stock S.P."/>
            <person name="Adams B.J."/>
            <person name="Sternberg P.W."/>
            <person name="Mortazavi A."/>
        </authorList>
    </citation>
    <scope>NUCLEOTIDE SEQUENCE [LARGE SCALE GENOMIC DNA]</scope>
    <source>
        <strain evidence="3 4">ALL</strain>
    </source>
</reference>
<dbReference type="AlphaFoldDB" id="A0A4U5PA31"/>
<feature type="compositionally biased region" description="Basic residues" evidence="2">
    <location>
        <begin position="157"/>
        <end position="176"/>
    </location>
</feature>
<feature type="region of interest" description="Disordered" evidence="2">
    <location>
        <begin position="125"/>
        <end position="144"/>
    </location>
</feature>
<evidence type="ECO:0000313" key="3">
    <source>
        <dbReference type="EMBL" id="TKR93152.1"/>
    </source>
</evidence>
<feature type="coiled-coil region" evidence="1">
    <location>
        <begin position="81"/>
        <end position="108"/>
    </location>
</feature>
<evidence type="ECO:0000313" key="4">
    <source>
        <dbReference type="Proteomes" id="UP000298663"/>
    </source>
</evidence>
<dbReference type="EMBL" id="AZBU02000002">
    <property type="protein sequence ID" value="TKR93152.1"/>
    <property type="molecule type" value="Genomic_DNA"/>
</dbReference>
<reference evidence="3 4" key="2">
    <citation type="journal article" date="2019" name="G3 (Bethesda)">
        <title>Hybrid Assembly of the Genome of the Entomopathogenic Nematode Steinernema carpocapsae Identifies the X-Chromosome.</title>
        <authorList>
            <person name="Serra L."/>
            <person name="Macchietto M."/>
            <person name="Macias-Munoz A."/>
            <person name="McGill C.J."/>
            <person name="Rodriguez I.M."/>
            <person name="Rodriguez B."/>
            <person name="Murad R."/>
            <person name="Mortazavi A."/>
        </authorList>
    </citation>
    <scope>NUCLEOTIDE SEQUENCE [LARGE SCALE GENOMIC DNA]</scope>
    <source>
        <strain evidence="3 4">ALL</strain>
    </source>
</reference>
<protein>
    <submittedName>
        <fullName evidence="3">Uncharacterized protein</fullName>
    </submittedName>
</protein>
<gene>
    <name evidence="3" type="ORF">L596_007657</name>
</gene>
<sequence length="223" mass="25580">MSTVLEHLQPSKMYSFDHEIRETAACGLCSLPAAECFYSDVLLVLPCCLGLTCELCLSYHELEDLCFLPGCQKQIGGFCFRSLAEAEQHRLEEELRNAALASKAAKEAADNENLQNLMKAALATMKPKKEEEKPEKKANKDVFSLPACRHSREERYSRKRPSHDHSSHPAKKRAFQPRHDHRSDRPTSSRSEPSTRFSSRPRTFFQDAERFNSRRSEALRRCY</sequence>
<comment type="caution">
    <text evidence="3">The sequence shown here is derived from an EMBL/GenBank/DDBJ whole genome shotgun (WGS) entry which is preliminary data.</text>
</comment>
<dbReference type="Proteomes" id="UP000298663">
    <property type="component" value="Unassembled WGS sequence"/>
</dbReference>
<evidence type="ECO:0000256" key="2">
    <source>
        <dbReference type="SAM" id="MobiDB-lite"/>
    </source>
</evidence>
<accession>A0A4U5PA31</accession>
<organism evidence="3 4">
    <name type="scientific">Steinernema carpocapsae</name>
    <name type="common">Entomopathogenic nematode</name>
    <dbReference type="NCBI Taxonomy" id="34508"/>
    <lineage>
        <taxon>Eukaryota</taxon>
        <taxon>Metazoa</taxon>
        <taxon>Ecdysozoa</taxon>
        <taxon>Nematoda</taxon>
        <taxon>Chromadorea</taxon>
        <taxon>Rhabditida</taxon>
        <taxon>Tylenchina</taxon>
        <taxon>Panagrolaimomorpha</taxon>
        <taxon>Strongyloidoidea</taxon>
        <taxon>Steinernematidae</taxon>
        <taxon>Steinernema</taxon>
    </lineage>
</organism>
<proteinExistence type="predicted"/>
<keyword evidence="4" id="KW-1185">Reference proteome</keyword>
<feature type="region of interest" description="Disordered" evidence="2">
    <location>
        <begin position="152"/>
        <end position="223"/>
    </location>
</feature>
<feature type="compositionally biased region" description="Basic and acidic residues" evidence="2">
    <location>
        <begin position="207"/>
        <end position="223"/>
    </location>
</feature>
<feature type="compositionally biased region" description="Basic and acidic residues" evidence="2">
    <location>
        <begin position="177"/>
        <end position="187"/>
    </location>
</feature>
<feature type="compositionally biased region" description="Basic and acidic residues" evidence="2">
    <location>
        <begin position="127"/>
        <end position="140"/>
    </location>
</feature>